<dbReference type="AlphaFoldDB" id="A0A3P6R0S3"/>
<name>A0A3P6R0S3_9BILA</name>
<evidence type="ECO:0000313" key="2">
    <source>
        <dbReference type="EMBL" id="VDK56406.1"/>
    </source>
</evidence>
<keyword evidence="3" id="KW-1185">Reference proteome</keyword>
<gene>
    <name evidence="2" type="ORF">GPUH_LOCUS6878</name>
</gene>
<dbReference type="Proteomes" id="UP000271098">
    <property type="component" value="Unassembled WGS sequence"/>
</dbReference>
<proteinExistence type="predicted"/>
<protein>
    <submittedName>
        <fullName evidence="2">Uncharacterized protein</fullName>
    </submittedName>
</protein>
<accession>A0A3P6R0S3</accession>
<reference evidence="2 3" key="1">
    <citation type="submission" date="2018-11" db="EMBL/GenBank/DDBJ databases">
        <authorList>
            <consortium name="Pathogen Informatics"/>
        </authorList>
    </citation>
    <scope>NUCLEOTIDE SEQUENCE [LARGE SCALE GENOMIC DNA]</scope>
</reference>
<evidence type="ECO:0000313" key="3">
    <source>
        <dbReference type="Proteomes" id="UP000271098"/>
    </source>
</evidence>
<feature type="region of interest" description="Disordered" evidence="1">
    <location>
        <begin position="36"/>
        <end position="58"/>
    </location>
</feature>
<sequence length="58" mass="6536">MDTSLVLSTARPSLAGTMPTLGTLNAEFYKPPPRRIYHPHRPSQRSLFGSIQPMRQVQ</sequence>
<evidence type="ECO:0000256" key="1">
    <source>
        <dbReference type="SAM" id="MobiDB-lite"/>
    </source>
</evidence>
<dbReference type="EMBL" id="UYRT01016885">
    <property type="protein sequence ID" value="VDK56406.1"/>
    <property type="molecule type" value="Genomic_DNA"/>
</dbReference>
<feature type="compositionally biased region" description="Polar residues" evidence="1">
    <location>
        <begin position="44"/>
        <end position="58"/>
    </location>
</feature>
<organism evidence="2 3">
    <name type="scientific">Gongylonema pulchrum</name>
    <dbReference type="NCBI Taxonomy" id="637853"/>
    <lineage>
        <taxon>Eukaryota</taxon>
        <taxon>Metazoa</taxon>
        <taxon>Ecdysozoa</taxon>
        <taxon>Nematoda</taxon>
        <taxon>Chromadorea</taxon>
        <taxon>Rhabditida</taxon>
        <taxon>Spirurina</taxon>
        <taxon>Spiruromorpha</taxon>
        <taxon>Spiruroidea</taxon>
        <taxon>Gongylonematidae</taxon>
        <taxon>Gongylonema</taxon>
    </lineage>
</organism>